<proteinExistence type="predicted"/>
<evidence type="ECO:0000313" key="1">
    <source>
        <dbReference type="Proteomes" id="UP000095283"/>
    </source>
</evidence>
<name>A0A1I7XKJ4_HETBA</name>
<dbReference type="WBParaSite" id="Hba_18024">
    <property type="protein sequence ID" value="Hba_18024"/>
    <property type="gene ID" value="Hba_18024"/>
</dbReference>
<sequence length="82" mass="9185">MCIAGIVTDLNMFPSNNQVSHRTRIVLLHKCCMDSYLNNIRLIALVIPISSHLDNIRISISANTHRPSSTCVVQDSLQFCET</sequence>
<accession>A0A1I7XKJ4</accession>
<dbReference type="AlphaFoldDB" id="A0A1I7XKJ4"/>
<keyword evidence="1" id="KW-1185">Reference proteome</keyword>
<protein>
    <submittedName>
        <fullName evidence="2">Ovule protein</fullName>
    </submittedName>
</protein>
<reference evidence="2" key="1">
    <citation type="submission" date="2016-11" db="UniProtKB">
        <authorList>
            <consortium name="WormBaseParasite"/>
        </authorList>
    </citation>
    <scope>IDENTIFICATION</scope>
</reference>
<organism evidence="1 2">
    <name type="scientific">Heterorhabditis bacteriophora</name>
    <name type="common">Entomopathogenic nematode worm</name>
    <dbReference type="NCBI Taxonomy" id="37862"/>
    <lineage>
        <taxon>Eukaryota</taxon>
        <taxon>Metazoa</taxon>
        <taxon>Ecdysozoa</taxon>
        <taxon>Nematoda</taxon>
        <taxon>Chromadorea</taxon>
        <taxon>Rhabditida</taxon>
        <taxon>Rhabditina</taxon>
        <taxon>Rhabditomorpha</taxon>
        <taxon>Strongyloidea</taxon>
        <taxon>Heterorhabditidae</taxon>
        <taxon>Heterorhabditis</taxon>
    </lineage>
</organism>
<evidence type="ECO:0000313" key="2">
    <source>
        <dbReference type="WBParaSite" id="Hba_18024"/>
    </source>
</evidence>
<dbReference type="Proteomes" id="UP000095283">
    <property type="component" value="Unplaced"/>
</dbReference>